<protein>
    <submittedName>
        <fullName evidence="2">Uncharacterized protein</fullName>
    </submittedName>
</protein>
<proteinExistence type="predicted"/>
<dbReference type="Proteomes" id="UP001225605">
    <property type="component" value="Unassembled WGS sequence"/>
</dbReference>
<keyword evidence="1" id="KW-0812">Transmembrane</keyword>
<name>A0ABU0X1S1_9PSEU</name>
<evidence type="ECO:0000313" key="2">
    <source>
        <dbReference type="EMBL" id="MDQ2586074.1"/>
    </source>
</evidence>
<comment type="caution">
    <text evidence="2">The sequence shown here is derived from an EMBL/GenBank/DDBJ whole genome shotgun (WGS) entry which is preliminary data.</text>
</comment>
<feature type="transmembrane region" description="Helical" evidence="1">
    <location>
        <begin position="110"/>
        <end position="134"/>
    </location>
</feature>
<evidence type="ECO:0000256" key="1">
    <source>
        <dbReference type="SAM" id="Phobius"/>
    </source>
</evidence>
<organism evidence="2 3">
    <name type="scientific">Saccharothrix yanglingensis</name>
    <dbReference type="NCBI Taxonomy" id="659496"/>
    <lineage>
        <taxon>Bacteria</taxon>
        <taxon>Bacillati</taxon>
        <taxon>Actinomycetota</taxon>
        <taxon>Actinomycetes</taxon>
        <taxon>Pseudonocardiales</taxon>
        <taxon>Pseudonocardiaceae</taxon>
        <taxon>Saccharothrix</taxon>
    </lineage>
</organism>
<sequence>MIAFLAAVVSTGVLAIGWAARCRLVSRWSAYIHIGVTSRTLAQHWFLALIASLLPDGEGPEWFATHVGYAHDLVGGERRRFQANLVGTFPRQWLTSWGAHLGRVGLFRPVLRGLVAAGATWLVTAGGGLGFMVLSSVPRVRVRLLPHKRCWVMERHGYVTTQRVARLRELPGYERFVAVFADSDDVSSFLEGRVEFVFPSGEVNPPVHRAHRVVTIRAKRGLW</sequence>
<dbReference type="EMBL" id="NSDM01000008">
    <property type="protein sequence ID" value="MDQ2586074.1"/>
    <property type="molecule type" value="Genomic_DNA"/>
</dbReference>
<keyword evidence="1" id="KW-1133">Transmembrane helix</keyword>
<gene>
    <name evidence="2" type="ORF">CKY47_19190</name>
</gene>
<accession>A0ABU0X1S1</accession>
<keyword evidence="1" id="KW-0472">Membrane</keyword>
<evidence type="ECO:0000313" key="3">
    <source>
        <dbReference type="Proteomes" id="UP001225605"/>
    </source>
</evidence>
<keyword evidence="3" id="KW-1185">Reference proteome</keyword>
<reference evidence="2 3" key="1">
    <citation type="submission" date="2017-06" db="EMBL/GenBank/DDBJ databases">
        <title>Cultured bacterium strain Saccharothrix yanglingensis Hhs.015.</title>
        <authorList>
            <person name="Xia Y."/>
        </authorList>
    </citation>
    <scope>NUCLEOTIDE SEQUENCE [LARGE SCALE GENOMIC DNA]</scope>
    <source>
        <strain evidence="2 3">Hhs.015</strain>
    </source>
</reference>